<keyword evidence="2" id="KW-1185">Reference proteome</keyword>
<evidence type="ECO:0000313" key="1">
    <source>
        <dbReference type="EMBL" id="GBE82165.1"/>
    </source>
</evidence>
<dbReference type="AlphaFoldDB" id="A0A401GJ76"/>
<dbReference type="Proteomes" id="UP000287166">
    <property type="component" value="Unassembled WGS sequence"/>
</dbReference>
<evidence type="ECO:0008006" key="3">
    <source>
        <dbReference type="Google" id="ProtNLM"/>
    </source>
</evidence>
<dbReference type="InterPro" id="IPR053720">
    <property type="entry name" value="Psm_Assembly_Chaperone"/>
</dbReference>
<dbReference type="PANTHER" id="PTHR31051:SF1">
    <property type="entry name" value="PROTEASOME ASSEMBLY CHAPERONE 3"/>
    <property type="match status" value="1"/>
</dbReference>
<gene>
    <name evidence="1" type="ORF">SCP_0405450</name>
</gene>
<protein>
    <recommendedName>
        <fullName evidence="3">Proteasome assembly chaperone 3</fullName>
    </recommendedName>
</protein>
<dbReference type="RefSeq" id="XP_027613078.1">
    <property type="nucleotide sequence ID" value="XM_027757277.1"/>
</dbReference>
<dbReference type="PANTHER" id="PTHR31051">
    <property type="entry name" value="PROTEASOME ASSEMBLY CHAPERONE 3"/>
    <property type="match status" value="1"/>
</dbReference>
<dbReference type="GeneID" id="38779082"/>
<dbReference type="InParanoid" id="A0A401GJ76"/>
<accession>A0A401GJ76</accession>
<dbReference type="OrthoDB" id="5593278at2759"/>
<reference evidence="1 2" key="1">
    <citation type="journal article" date="2018" name="Sci. Rep.">
        <title>Genome sequence of the cauliflower mushroom Sparassis crispa (Hanabiratake) and its association with beneficial usage.</title>
        <authorList>
            <person name="Kiyama R."/>
            <person name="Furutani Y."/>
            <person name="Kawaguchi K."/>
            <person name="Nakanishi T."/>
        </authorList>
    </citation>
    <scope>NUCLEOTIDE SEQUENCE [LARGE SCALE GENOMIC DNA]</scope>
</reference>
<comment type="caution">
    <text evidence="1">The sequence shown here is derived from an EMBL/GenBank/DDBJ whole genome shotgun (WGS) entry which is preliminary data.</text>
</comment>
<sequence length="158" mass="17132">MPPSGQAFRVLDGIPTEVLLQTYADRTLVLVTQLGKVGNLIQATIPPTAPLLPAPPPNPLQPNVTPLPVPPTSIQLTPLLGNAPSDRLHTLYSLYASQIATVLWAEEAGNLLQGDRRGVVVGIALHKTAETEDDGLTEHEREVFHGVMDMVRDLLRRQ</sequence>
<dbReference type="Gene3D" id="3.30.230.90">
    <property type="match status" value="1"/>
</dbReference>
<proteinExistence type="predicted"/>
<evidence type="ECO:0000313" key="2">
    <source>
        <dbReference type="Proteomes" id="UP000287166"/>
    </source>
</evidence>
<dbReference type="STRING" id="139825.A0A401GJ76"/>
<dbReference type="InterPro" id="IPR018788">
    <property type="entry name" value="Proteasome_assmbl_chp_3"/>
</dbReference>
<dbReference type="EMBL" id="BFAD01000004">
    <property type="protein sequence ID" value="GBE82165.1"/>
    <property type="molecule type" value="Genomic_DNA"/>
</dbReference>
<name>A0A401GJ76_9APHY</name>
<organism evidence="1 2">
    <name type="scientific">Sparassis crispa</name>
    <dbReference type="NCBI Taxonomy" id="139825"/>
    <lineage>
        <taxon>Eukaryota</taxon>
        <taxon>Fungi</taxon>
        <taxon>Dikarya</taxon>
        <taxon>Basidiomycota</taxon>
        <taxon>Agaricomycotina</taxon>
        <taxon>Agaricomycetes</taxon>
        <taxon>Polyporales</taxon>
        <taxon>Sparassidaceae</taxon>
        <taxon>Sparassis</taxon>
    </lineage>
</organism>
<dbReference type="GO" id="GO:0043248">
    <property type="term" value="P:proteasome assembly"/>
    <property type="evidence" value="ECO:0007669"/>
    <property type="project" value="InterPro"/>
</dbReference>